<dbReference type="PANTHER" id="PTHR48433:SF1">
    <property type="entry name" value="OUTER ENVELOPE PROTEIN 61-LIKE"/>
    <property type="match status" value="1"/>
</dbReference>
<dbReference type="Proteomes" id="UP000652761">
    <property type="component" value="Unassembled WGS sequence"/>
</dbReference>
<proteinExistence type="predicted"/>
<dbReference type="PROSITE" id="PS50005">
    <property type="entry name" value="TPR"/>
    <property type="match status" value="1"/>
</dbReference>
<feature type="region of interest" description="Disordered" evidence="2">
    <location>
        <begin position="380"/>
        <end position="464"/>
    </location>
</feature>
<dbReference type="SUPFAM" id="SSF48452">
    <property type="entry name" value="TPR-like"/>
    <property type="match status" value="1"/>
</dbReference>
<dbReference type="PROSITE" id="PS50293">
    <property type="entry name" value="TPR_REGION"/>
    <property type="match status" value="1"/>
</dbReference>
<dbReference type="SMART" id="SM00028">
    <property type="entry name" value="TPR"/>
    <property type="match status" value="2"/>
</dbReference>
<feature type="compositionally biased region" description="Low complexity" evidence="2">
    <location>
        <begin position="425"/>
        <end position="441"/>
    </location>
</feature>
<feature type="repeat" description="TPR" evidence="1">
    <location>
        <begin position="161"/>
        <end position="194"/>
    </location>
</feature>
<evidence type="ECO:0000256" key="2">
    <source>
        <dbReference type="SAM" id="MobiDB-lite"/>
    </source>
</evidence>
<dbReference type="EMBL" id="NMUH01000568">
    <property type="protein sequence ID" value="MQL81460.1"/>
    <property type="molecule type" value="Genomic_DNA"/>
</dbReference>
<dbReference type="InterPro" id="IPR053319">
    <property type="entry name" value="OEP61"/>
</dbReference>
<keyword evidence="1" id="KW-0802">TPR repeat</keyword>
<evidence type="ECO:0000313" key="4">
    <source>
        <dbReference type="Proteomes" id="UP000652761"/>
    </source>
</evidence>
<organism evidence="3 4">
    <name type="scientific">Colocasia esculenta</name>
    <name type="common">Wild taro</name>
    <name type="synonym">Arum esculentum</name>
    <dbReference type="NCBI Taxonomy" id="4460"/>
    <lineage>
        <taxon>Eukaryota</taxon>
        <taxon>Viridiplantae</taxon>
        <taxon>Streptophyta</taxon>
        <taxon>Embryophyta</taxon>
        <taxon>Tracheophyta</taxon>
        <taxon>Spermatophyta</taxon>
        <taxon>Magnoliopsida</taxon>
        <taxon>Liliopsida</taxon>
        <taxon>Araceae</taxon>
        <taxon>Aroideae</taxon>
        <taxon>Colocasieae</taxon>
        <taxon>Colocasia</taxon>
    </lineage>
</organism>
<reference evidence="3" key="1">
    <citation type="submission" date="2017-07" db="EMBL/GenBank/DDBJ databases">
        <title>Taro Niue Genome Assembly and Annotation.</title>
        <authorList>
            <person name="Atibalentja N."/>
            <person name="Keating K."/>
            <person name="Fields C.J."/>
        </authorList>
    </citation>
    <scope>NUCLEOTIDE SEQUENCE</scope>
    <source>
        <strain evidence="3">Niue_2</strain>
        <tissue evidence="3">Leaf</tissue>
    </source>
</reference>
<dbReference type="AlphaFoldDB" id="A0A843UHU5"/>
<evidence type="ECO:0000313" key="3">
    <source>
        <dbReference type="EMBL" id="MQL81460.1"/>
    </source>
</evidence>
<keyword evidence="4" id="KW-1185">Reference proteome</keyword>
<accession>A0A843UHU5</accession>
<dbReference type="InterPro" id="IPR011990">
    <property type="entry name" value="TPR-like_helical_dom_sf"/>
</dbReference>
<dbReference type="InterPro" id="IPR019734">
    <property type="entry name" value="TPR_rpt"/>
</dbReference>
<evidence type="ECO:0008006" key="5">
    <source>
        <dbReference type="Google" id="ProtNLM"/>
    </source>
</evidence>
<protein>
    <recommendedName>
        <fullName evidence="5">Outer envelope protein 61</fullName>
    </recommendedName>
</protein>
<dbReference type="OrthoDB" id="245563at2759"/>
<feature type="region of interest" description="Disordered" evidence="2">
    <location>
        <begin position="236"/>
        <end position="275"/>
    </location>
</feature>
<feature type="non-terminal residue" evidence="3">
    <location>
        <position position="1"/>
    </location>
</feature>
<feature type="compositionally biased region" description="Polar residues" evidence="2">
    <location>
        <begin position="380"/>
        <end position="394"/>
    </location>
</feature>
<dbReference type="Pfam" id="PF13181">
    <property type="entry name" value="TPR_8"/>
    <property type="match status" value="1"/>
</dbReference>
<sequence length="464" mass="50866">MFNAMMDPELMRIAQEQMSRIPPQELAKIQQQMMSNPELMKLASESMKNLRPEDMRSAAEQLKHTRVEDMVDIGEKMTKATPEELAAIHAQADAEISYKLSAAEMLKKQAKDNLNDLPAFKCRTLQLQCSLNLMSCYLKTGQFEECIKEGSDVLSYDSKNVKALYRRGQAYKEFGRFEAAVSDLKKAHEVSPDDETIADVLRDVNERLGRVGNRTVSGGLVIEELVEEVDGSVVLERSQGSSHAKYSVSPPQESNERSQSKNASDSGKSMADSDHLQGLRENPETVRLFQNYFSGAGPTSVAAGDGKMSPEMIKTATEMISTMKPDELQRMLQVASSMNGNGSGLGSHLPEMSPEMVQMASDRISKMSPEELQNMVDIASSLNPSFSPSPVANSDENKRKSKDHSRPSEASAKLATENSHREESSSSGVFSTSTVGSSSSGLPNASADLQENMKNAMKDPAMQQ</sequence>
<gene>
    <name evidence="3" type="ORF">Taro_013917</name>
</gene>
<dbReference type="PANTHER" id="PTHR48433">
    <property type="entry name" value="OUTER ENVELOPE PROTEIN 61-LIKE"/>
    <property type="match status" value="1"/>
</dbReference>
<feature type="compositionally biased region" description="Polar residues" evidence="2">
    <location>
        <begin position="238"/>
        <end position="253"/>
    </location>
</feature>
<comment type="caution">
    <text evidence="3">The sequence shown here is derived from an EMBL/GenBank/DDBJ whole genome shotgun (WGS) entry which is preliminary data.</text>
</comment>
<name>A0A843UHU5_COLES</name>
<dbReference type="Gene3D" id="1.25.40.10">
    <property type="entry name" value="Tetratricopeptide repeat domain"/>
    <property type="match status" value="1"/>
</dbReference>
<evidence type="ECO:0000256" key="1">
    <source>
        <dbReference type="PROSITE-ProRule" id="PRU00339"/>
    </source>
</evidence>